<keyword evidence="5" id="KW-0808">Transferase</keyword>
<dbReference type="InterPro" id="IPR009081">
    <property type="entry name" value="PP-bd_ACP"/>
</dbReference>
<dbReference type="InterPro" id="IPR036736">
    <property type="entry name" value="ACP-like_sf"/>
</dbReference>
<dbReference type="Pfam" id="PF00501">
    <property type="entry name" value="AMP-binding"/>
    <property type="match status" value="1"/>
</dbReference>
<evidence type="ECO:0000313" key="8">
    <source>
        <dbReference type="EMBL" id="KAG5934471.1"/>
    </source>
</evidence>
<dbReference type="SMART" id="SM00823">
    <property type="entry name" value="PKS_PP"/>
    <property type="match status" value="1"/>
</dbReference>
<dbReference type="Pfam" id="PF00668">
    <property type="entry name" value="Condensation"/>
    <property type="match status" value="1"/>
</dbReference>
<dbReference type="CDD" id="cd05918">
    <property type="entry name" value="A_NRPS_SidN3_like"/>
    <property type="match status" value="1"/>
</dbReference>
<dbReference type="SUPFAM" id="SSF52777">
    <property type="entry name" value="CoA-dependent acyltransferases"/>
    <property type="match status" value="3"/>
</dbReference>
<evidence type="ECO:0000256" key="5">
    <source>
        <dbReference type="ARBA" id="ARBA00022679"/>
    </source>
</evidence>
<evidence type="ECO:0000256" key="2">
    <source>
        <dbReference type="ARBA" id="ARBA00022450"/>
    </source>
</evidence>
<dbReference type="SUPFAM" id="SSF47336">
    <property type="entry name" value="ACP-like"/>
    <property type="match status" value="1"/>
</dbReference>
<evidence type="ECO:0000256" key="3">
    <source>
        <dbReference type="ARBA" id="ARBA00022553"/>
    </source>
</evidence>
<dbReference type="Pfam" id="PF00550">
    <property type="entry name" value="PP-binding"/>
    <property type="match status" value="1"/>
</dbReference>
<name>A0A9P7M9L7_9HYPO</name>
<evidence type="ECO:0000313" key="9">
    <source>
        <dbReference type="Proteomes" id="UP000706124"/>
    </source>
</evidence>
<evidence type="ECO:0000256" key="6">
    <source>
        <dbReference type="ARBA" id="ARBA00029454"/>
    </source>
</evidence>
<dbReference type="Gene3D" id="3.30.559.10">
    <property type="entry name" value="Chloramphenicol acetyltransferase-like domain"/>
    <property type="match status" value="1"/>
</dbReference>
<keyword evidence="4" id="KW-0436">Ligase</keyword>
<keyword evidence="9" id="KW-1185">Reference proteome</keyword>
<dbReference type="InterPro" id="IPR020806">
    <property type="entry name" value="PKS_PP-bd"/>
</dbReference>
<evidence type="ECO:0000259" key="7">
    <source>
        <dbReference type="PROSITE" id="PS50075"/>
    </source>
</evidence>
<sequence length="1303" mass="143509">MATLEKWRKYLEDYIPCSFPTFSDNAGADSKSFASVLVRLEHPYGRLMSFSNNCGVDVAAVLYVAWGIVLQAYTGQDATCFAVIAESNLNIRPCRIRFTSDKIVSDILSACQRACGEKIGDHDIPASHLSQGGGFLASEFFNTCIRGPMQGSQMPSEIQAADMNRNALNLFDLVTRVEVDESITRITLTYKRGLMREHHALAVAKAMERAISEIISGKERLDQFCLLSSEDRRQMSLWNMNLSDNSDARIETLIYEWCRRTPSAVAVCGWDGDFSYKELNELSTEVKHDLRHLGIGPEVFVPILFEKSRWAVIAMLGVMKAGGAFILLDPTHPLKRLRSICDKVSARLVVSSVQQATLAAGLAGHVVIVGGEVATAGTAQHVGEYDDLMDCIAAPHNALYTVFTSGSTGTPKGVVNSHSSFLAAIPVYLKALELDNNSRVFQFASYAFDVTIFDALMTLVAGGCVCVPSNTDRSSDLTSAIQHFGTTHLSVTPTVARILDPRDFPSLKTIVLGGELSASDELLKWVNHVRVIRLYGASECTVISIQCTSGPASSIKTINYDTGNCCWVVNPQNHEQLQPLGAVGELLVEGAVVGRGYLGDATQTSKTFIEAPAWLQELRQGSSTVYKSGDLVRIVADKSVQFVCRKSTQVKLRGQRIELGEVEHHVRLAIPSATECVVELITIPDASRPPMLMAFVLSDTDASTSSITVRRNATSDAVFAEPSASFRSQIALITSKLRDALPSYMVPSVILPLRIMPLTGTDKINRKLLRQLAAALSREDLQLYQAQQATYRAPSNDVEEAFQRFFAQVLGLSLDQIGADDHFFSLGGDSLTAMRLAAMARKAKFDLTVQNVFDHPELSELARHTRLVANESQEFPQPFTLIAGSKQNIVRDAARQCRLPSRVIEDVYPCTPLQKGLLAETMRDAAAFIAKIEVPLPKDVDLDRLRQAWAAVAKANPILRTRMIFSPSYGMLQVVVREDIPWIESDGLESQELVAVGRSLVQLILRRRPSTALFLHLHHAVYDGYSLPLMFAQLNSAYHGETLAFRPASAFIRYLATMPDATDYWQSMCRSLESPSFPALPHPSYRPHPNSKATHTVCVASPHAREYTPNTHVRLAWAITQAHEQGLLDVFYGTVVSGRNAPVDQIESMLIPTVATVPCRISLDVDSPVRKILHRIQDVATRGIPYEQMGLADIAHLGRDAAHACSFQTLLLMQPTAVDQNENDFFNTSTSDANYRADATFAINLFCTLENQDLSVTALYDENIVSTDTMQRLLQNLGKSMQEIHAAPRTLIGDILKRLHSRA</sequence>
<evidence type="ECO:0000256" key="4">
    <source>
        <dbReference type="ARBA" id="ARBA00022598"/>
    </source>
</evidence>
<keyword evidence="3" id="KW-0597">Phosphoprotein</keyword>
<dbReference type="InterPro" id="IPR000873">
    <property type="entry name" value="AMP-dep_synth/lig_dom"/>
</dbReference>
<dbReference type="PROSITE" id="PS50075">
    <property type="entry name" value="CARRIER"/>
    <property type="match status" value="1"/>
</dbReference>
<comment type="pathway">
    <text evidence="1">Alkaloid biosynthesis; ergot alkaloid biosynthesis.</text>
</comment>
<dbReference type="GO" id="GO:0016740">
    <property type="term" value="F:transferase activity"/>
    <property type="evidence" value="ECO:0007669"/>
    <property type="project" value="UniProtKB-KW"/>
</dbReference>
<dbReference type="Gene3D" id="2.30.38.10">
    <property type="entry name" value="Luciferase, Domain 3"/>
    <property type="match status" value="1"/>
</dbReference>
<comment type="similarity">
    <text evidence="6">Belongs to the NRP synthetase family.</text>
</comment>
<evidence type="ECO:0000256" key="1">
    <source>
        <dbReference type="ARBA" id="ARBA00005107"/>
    </source>
</evidence>
<organism evidence="8 9">
    <name type="scientific">Claviceps pazoutovae</name>
    <dbReference type="NCBI Taxonomy" id="1649127"/>
    <lineage>
        <taxon>Eukaryota</taxon>
        <taxon>Fungi</taxon>
        <taxon>Dikarya</taxon>
        <taxon>Ascomycota</taxon>
        <taxon>Pezizomycotina</taxon>
        <taxon>Sordariomycetes</taxon>
        <taxon>Hypocreomycetidae</taxon>
        <taxon>Hypocreales</taxon>
        <taxon>Clavicipitaceae</taxon>
        <taxon>Claviceps</taxon>
    </lineage>
</organism>
<dbReference type="InterPro" id="IPR023213">
    <property type="entry name" value="CAT-like_dom_sf"/>
</dbReference>
<reference evidence="8 9" key="1">
    <citation type="journal article" date="2020" name="bioRxiv">
        <title>Whole genome comparisons of ergot fungi reveals the divergence and evolution of species within the genus Claviceps are the result of varying mechanisms driving genome evolution and host range expansion.</title>
        <authorList>
            <person name="Wyka S.A."/>
            <person name="Mondo S.J."/>
            <person name="Liu M."/>
            <person name="Dettman J."/>
            <person name="Nalam V."/>
            <person name="Broders K.D."/>
        </authorList>
    </citation>
    <scope>NUCLEOTIDE SEQUENCE [LARGE SCALE GENOMIC DNA]</scope>
    <source>
        <strain evidence="8 9">CCC 1485</strain>
    </source>
</reference>
<proteinExistence type="inferred from homology"/>
<dbReference type="EMBL" id="SRPO01000306">
    <property type="protein sequence ID" value="KAG5934471.1"/>
    <property type="molecule type" value="Genomic_DNA"/>
</dbReference>
<dbReference type="InterPro" id="IPR001242">
    <property type="entry name" value="Condensation_dom"/>
</dbReference>
<dbReference type="SUPFAM" id="SSF56801">
    <property type="entry name" value="Acetyl-CoA synthetase-like"/>
    <property type="match status" value="1"/>
</dbReference>
<dbReference type="PROSITE" id="PS00012">
    <property type="entry name" value="PHOSPHOPANTETHEINE"/>
    <property type="match status" value="1"/>
</dbReference>
<dbReference type="GO" id="GO:0044550">
    <property type="term" value="P:secondary metabolite biosynthetic process"/>
    <property type="evidence" value="ECO:0007669"/>
    <property type="project" value="TreeGrafter"/>
</dbReference>
<dbReference type="GO" id="GO:0005737">
    <property type="term" value="C:cytoplasm"/>
    <property type="evidence" value="ECO:0007669"/>
    <property type="project" value="TreeGrafter"/>
</dbReference>
<dbReference type="CDD" id="cd19545">
    <property type="entry name" value="FUM14_C_NRPS-like"/>
    <property type="match status" value="1"/>
</dbReference>
<dbReference type="GO" id="GO:0016874">
    <property type="term" value="F:ligase activity"/>
    <property type="evidence" value="ECO:0007669"/>
    <property type="project" value="UniProtKB-KW"/>
</dbReference>
<feature type="domain" description="Carrier" evidence="7">
    <location>
        <begin position="793"/>
        <end position="869"/>
    </location>
</feature>
<keyword evidence="2" id="KW-0596">Phosphopantetheine</keyword>
<dbReference type="Gene3D" id="3.40.50.980">
    <property type="match status" value="2"/>
</dbReference>
<dbReference type="Proteomes" id="UP000706124">
    <property type="component" value="Unassembled WGS sequence"/>
</dbReference>
<gene>
    <name evidence="8" type="ORF">E4U60_003840</name>
</gene>
<dbReference type="InterPro" id="IPR010071">
    <property type="entry name" value="AA_adenyl_dom"/>
</dbReference>
<dbReference type="NCBIfam" id="TIGR01733">
    <property type="entry name" value="AA-adenyl-dom"/>
    <property type="match status" value="1"/>
</dbReference>
<accession>A0A9P7M9L7</accession>
<dbReference type="FunFam" id="3.30.300.30:FF:000015">
    <property type="entry name" value="Nonribosomal peptide synthase SidD"/>
    <property type="match status" value="1"/>
</dbReference>
<dbReference type="InterPro" id="IPR045851">
    <property type="entry name" value="AMP-bd_C_sf"/>
</dbReference>
<dbReference type="OrthoDB" id="416786at2759"/>
<dbReference type="Gene3D" id="3.30.300.30">
    <property type="match status" value="1"/>
</dbReference>
<dbReference type="Gene3D" id="3.30.559.30">
    <property type="entry name" value="Nonribosomal peptide synthetase, condensation domain"/>
    <property type="match status" value="2"/>
</dbReference>
<protein>
    <submittedName>
        <fullName evidence="8">NRPS protein</fullName>
    </submittedName>
</protein>
<dbReference type="PANTHER" id="PTHR45527:SF3">
    <property type="entry name" value="SIDEROPHORE SYNTHETASE (EUROFUNG)"/>
    <property type="match status" value="1"/>
</dbReference>
<dbReference type="InterPro" id="IPR006162">
    <property type="entry name" value="Ppantetheine_attach_site"/>
</dbReference>
<dbReference type="GO" id="GO:0043041">
    <property type="term" value="P:amino acid activation for nonribosomal peptide biosynthetic process"/>
    <property type="evidence" value="ECO:0007669"/>
    <property type="project" value="TreeGrafter"/>
</dbReference>
<dbReference type="FunFam" id="1.10.1200.10:FF:000005">
    <property type="entry name" value="Nonribosomal peptide synthetase 1"/>
    <property type="match status" value="1"/>
</dbReference>
<dbReference type="Gene3D" id="1.10.1200.10">
    <property type="entry name" value="ACP-like"/>
    <property type="match status" value="1"/>
</dbReference>
<comment type="caution">
    <text evidence="8">The sequence shown here is derived from an EMBL/GenBank/DDBJ whole genome shotgun (WGS) entry which is preliminary data.</text>
</comment>
<dbReference type="PANTHER" id="PTHR45527">
    <property type="entry name" value="NONRIBOSOMAL PEPTIDE SYNTHETASE"/>
    <property type="match status" value="1"/>
</dbReference>
<dbReference type="GO" id="GO:0031177">
    <property type="term" value="F:phosphopantetheine binding"/>
    <property type="evidence" value="ECO:0007669"/>
    <property type="project" value="InterPro"/>
</dbReference>